<protein>
    <submittedName>
        <fullName evidence="1">Uncharacterized protein</fullName>
    </submittedName>
</protein>
<name>A0ACB0YCY7_MELEN</name>
<proteinExistence type="predicted"/>
<accession>A0ACB0YCY7</accession>
<evidence type="ECO:0000313" key="2">
    <source>
        <dbReference type="Proteomes" id="UP001497535"/>
    </source>
</evidence>
<reference evidence="1" key="1">
    <citation type="submission" date="2023-11" db="EMBL/GenBank/DDBJ databases">
        <authorList>
            <person name="Poullet M."/>
        </authorList>
    </citation>
    <scope>NUCLEOTIDE SEQUENCE</scope>
    <source>
        <strain evidence="1">E1834</strain>
    </source>
</reference>
<dbReference type="EMBL" id="CAVMJV010000010">
    <property type="protein sequence ID" value="CAK5041578.1"/>
    <property type="molecule type" value="Genomic_DNA"/>
</dbReference>
<keyword evidence="2" id="KW-1185">Reference proteome</keyword>
<evidence type="ECO:0000313" key="1">
    <source>
        <dbReference type="EMBL" id="CAK5041578.1"/>
    </source>
</evidence>
<gene>
    <name evidence="1" type="ORF">MENTE1834_LOCUS10562</name>
</gene>
<sequence>MNDLTDMGGKGFVWMCGKRRGGGGGRTVCVLVKVNGAIGVYMKEMEVVDEEG</sequence>
<comment type="caution">
    <text evidence="1">The sequence shown here is derived from an EMBL/GenBank/DDBJ whole genome shotgun (WGS) entry which is preliminary data.</text>
</comment>
<organism evidence="1 2">
    <name type="scientific">Meloidogyne enterolobii</name>
    <name type="common">Root-knot nematode worm</name>
    <name type="synonym">Meloidogyne mayaguensis</name>
    <dbReference type="NCBI Taxonomy" id="390850"/>
    <lineage>
        <taxon>Eukaryota</taxon>
        <taxon>Metazoa</taxon>
        <taxon>Ecdysozoa</taxon>
        <taxon>Nematoda</taxon>
        <taxon>Chromadorea</taxon>
        <taxon>Rhabditida</taxon>
        <taxon>Tylenchina</taxon>
        <taxon>Tylenchomorpha</taxon>
        <taxon>Tylenchoidea</taxon>
        <taxon>Meloidogynidae</taxon>
        <taxon>Meloidogyninae</taxon>
        <taxon>Meloidogyne</taxon>
    </lineage>
</organism>
<dbReference type="Proteomes" id="UP001497535">
    <property type="component" value="Unassembled WGS sequence"/>
</dbReference>